<evidence type="ECO:0000256" key="2">
    <source>
        <dbReference type="ARBA" id="ARBA00022801"/>
    </source>
</evidence>
<dbReference type="Gene3D" id="3.20.20.140">
    <property type="entry name" value="Metal-dependent hydrolases"/>
    <property type="match status" value="1"/>
</dbReference>
<keyword evidence="4" id="KW-0614">Plasmid</keyword>
<protein>
    <submittedName>
        <fullName evidence="4">Chlorohydrolase family protein</fullName>
    </submittedName>
</protein>
<dbReference type="NCBIfam" id="NF004801">
    <property type="entry name" value="PRK06151.1"/>
    <property type="match status" value="1"/>
</dbReference>
<comment type="similarity">
    <text evidence="1">Belongs to the metallo-dependent hydrolases superfamily. ATZ/TRZ family.</text>
</comment>
<dbReference type="GO" id="GO:0016810">
    <property type="term" value="F:hydrolase activity, acting on carbon-nitrogen (but not peptide) bonds"/>
    <property type="evidence" value="ECO:0007669"/>
    <property type="project" value="InterPro"/>
</dbReference>
<feature type="domain" description="Amidohydrolase-related" evidence="3">
    <location>
        <begin position="54"/>
        <end position="423"/>
    </location>
</feature>
<evidence type="ECO:0000256" key="1">
    <source>
        <dbReference type="ARBA" id="ARBA00006745"/>
    </source>
</evidence>
<dbReference type="Gene3D" id="2.30.40.10">
    <property type="entry name" value="Urease, subunit C, domain 1"/>
    <property type="match status" value="1"/>
</dbReference>
<gene>
    <name evidence="4" type="ORF">NWE54_26985</name>
</gene>
<dbReference type="InterPro" id="IPR011059">
    <property type="entry name" value="Metal-dep_hydrolase_composite"/>
</dbReference>
<proteinExistence type="inferred from homology"/>
<accession>A0A9E7ZTQ3</accession>
<geneLocation type="plasmid" evidence="4">
    <name>pNBC436</name>
</geneLocation>
<dbReference type="SUPFAM" id="SSF51338">
    <property type="entry name" value="Composite domain of metallo-dependent hydrolases"/>
    <property type="match status" value="2"/>
</dbReference>
<organism evidence="4">
    <name type="scientific">Bosea sp. NBC_00436</name>
    <dbReference type="NCBI Taxonomy" id="2969620"/>
    <lineage>
        <taxon>Bacteria</taxon>
        <taxon>Pseudomonadati</taxon>
        <taxon>Pseudomonadota</taxon>
        <taxon>Alphaproteobacteria</taxon>
        <taxon>Hyphomicrobiales</taxon>
        <taxon>Boseaceae</taxon>
        <taxon>Bosea</taxon>
    </lineage>
</organism>
<dbReference type="AlphaFoldDB" id="A0A9E7ZTQ3"/>
<sequence length="476" mass="52709">MRRMIKAGHIIAFQNGGHRHLRDGVVVWENDRIIHVGKSFEGEVDEVVDAPEQIVTPGFINTHAHLTESPLDKSYVEDRGPRSFYLSGLFEFLIARDVSITDDMRRACIAFSVPELIRTGTTTIMEIGGYGEDTVRMAGGAGLRAYVGQGHRSGRWYTDDGKTVKYTWLDDDGQDGFEKAVRFIEKHDGLMNGRIKGFLTPYQVDTTSEAMLKRTRAAATEMKVPLALHVSQSVPEFIEMTRRHGCTPIEWLNKLGFLGPDVILGHAIMPGGTSWTNYHADDIGILADTGTNVAHAVWVFARRGIAMESFARYLARGVNMTIATDTCPQSMIEAMRWTAVVSKIVDRRTEVATAADVFNAATLNGAKALGRDDLGRISVGAKADMLLWEGRSLFMTPVRDPIRNIVYSAQAEDLNSSIVDGEWIMRERHIPNVDLPKLAAGVQEAAAKMWAGTENGDWAKRTIDQLSPESFPAFKP</sequence>
<dbReference type="PANTHER" id="PTHR43794">
    <property type="entry name" value="AMINOHYDROLASE SSNA-RELATED"/>
    <property type="match status" value="1"/>
</dbReference>
<dbReference type="Pfam" id="PF01979">
    <property type="entry name" value="Amidohydro_1"/>
    <property type="match status" value="1"/>
</dbReference>
<dbReference type="InterPro" id="IPR050287">
    <property type="entry name" value="MTA/SAH_deaminase"/>
</dbReference>
<reference evidence="4" key="1">
    <citation type="submission" date="2022-08" db="EMBL/GenBank/DDBJ databases">
        <title>Complete Genome Sequences of 2 Bosea sp. soil isolates.</title>
        <authorList>
            <person name="Alvarez Arevalo M."/>
            <person name="Sterndorff E.B."/>
            <person name="Faurdal D."/>
            <person name="Joergensen T.S."/>
            <person name="Weber T."/>
        </authorList>
    </citation>
    <scope>NUCLEOTIDE SEQUENCE</scope>
    <source>
        <strain evidence="4">NBC_00436</strain>
        <plasmid evidence="4">pNBC436</plasmid>
    </source>
</reference>
<name>A0A9E7ZTQ3_9HYPH</name>
<evidence type="ECO:0000259" key="3">
    <source>
        <dbReference type="Pfam" id="PF01979"/>
    </source>
</evidence>
<dbReference type="InterPro" id="IPR006680">
    <property type="entry name" value="Amidohydro-rel"/>
</dbReference>
<keyword evidence="2" id="KW-0378">Hydrolase</keyword>
<evidence type="ECO:0000313" key="4">
    <source>
        <dbReference type="EMBL" id="UZF90184.1"/>
    </source>
</evidence>
<dbReference type="PANTHER" id="PTHR43794:SF11">
    <property type="entry name" value="AMIDOHYDROLASE-RELATED DOMAIN-CONTAINING PROTEIN"/>
    <property type="match status" value="1"/>
</dbReference>
<dbReference type="EMBL" id="CP102775">
    <property type="protein sequence ID" value="UZF90184.1"/>
    <property type="molecule type" value="Genomic_DNA"/>
</dbReference>
<dbReference type="InterPro" id="IPR032466">
    <property type="entry name" value="Metal_Hydrolase"/>
</dbReference>
<dbReference type="SUPFAM" id="SSF51556">
    <property type="entry name" value="Metallo-dependent hydrolases"/>
    <property type="match status" value="1"/>
</dbReference>